<sequence>MSATAQVHITTDRSPVVREDRVLNVVVENDDRLLLTVVEAARRLGIGRTLMYDLLAAGEITSVHVGRLHKIPVAALEAYVARLTATVPGVR</sequence>
<evidence type="ECO:0000313" key="3">
    <source>
        <dbReference type="Proteomes" id="UP000199012"/>
    </source>
</evidence>
<dbReference type="InterPro" id="IPR041657">
    <property type="entry name" value="HTH_17"/>
</dbReference>
<evidence type="ECO:0000259" key="1">
    <source>
        <dbReference type="Pfam" id="PF12728"/>
    </source>
</evidence>
<dbReference type="GO" id="GO:0003677">
    <property type="term" value="F:DNA binding"/>
    <property type="evidence" value="ECO:0007669"/>
    <property type="project" value="InterPro"/>
</dbReference>
<reference evidence="2 3" key="1">
    <citation type="submission" date="2016-10" db="EMBL/GenBank/DDBJ databases">
        <authorList>
            <person name="de Groot N.N."/>
        </authorList>
    </citation>
    <scope>NUCLEOTIDE SEQUENCE [LARGE SCALE GENOMIC DNA]</scope>
    <source>
        <strain evidence="2 3">CGMCC 4.6945</strain>
    </source>
</reference>
<keyword evidence="3" id="KW-1185">Reference proteome</keyword>
<accession>A0A1I1AYW0</accession>
<dbReference type="NCBIfam" id="TIGR01764">
    <property type="entry name" value="excise"/>
    <property type="match status" value="1"/>
</dbReference>
<evidence type="ECO:0000313" key="2">
    <source>
        <dbReference type="EMBL" id="SFB42596.1"/>
    </source>
</evidence>
<dbReference type="OrthoDB" id="1093249at2"/>
<name>A0A1I1AYW0_9CELL</name>
<dbReference type="Proteomes" id="UP000199012">
    <property type="component" value="Unassembled WGS sequence"/>
</dbReference>
<feature type="domain" description="Helix-turn-helix" evidence="1">
    <location>
        <begin position="34"/>
        <end position="82"/>
    </location>
</feature>
<organism evidence="2 3">
    <name type="scientific">Cellulomonas marina</name>
    <dbReference type="NCBI Taxonomy" id="988821"/>
    <lineage>
        <taxon>Bacteria</taxon>
        <taxon>Bacillati</taxon>
        <taxon>Actinomycetota</taxon>
        <taxon>Actinomycetes</taxon>
        <taxon>Micrococcales</taxon>
        <taxon>Cellulomonadaceae</taxon>
        <taxon>Cellulomonas</taxon>
    </lineage>
</organism>
<dbReference type="EMBL" id="FOKA01000028">
    <property type="protein sequence ID" value="SFB42596.1"/>
    <property type="molecule type" value="Genomic_DNA"/>
</dbReference>
<protein>
    <submittedName>
        <fullName evidence="2">DNA binding domain-containing protein, excisionase family</fullName>
    </submittedName>
</protein>
<proteinExistence type="predicted"/>
<gene>
    <name evidence="2" type="ORF">SAMN05421867_1285</name>
</gene>
<dbReference type="AlphaFoldDB" id="A0A1I1AYW0"/>
<dbReference type="InterPro" id="IPR010093">
    <property type="entry name" value="SinI_DNA-bd"/>
</dbReference>
<dbReference type="Pfam" id="PF12728">
    <property type="entry name" value="HTH_17"/>
    <property type="match status" value="1"/>
</dbReference>
<dbReference type="STRING" id="988821.SAMN05421867_1285"/>
<dbReference type="RefSeq" id="WP_090035330.1">
    <property type="nucleotide sequence ID" value="NZ_BONM01000052.1"/>
</dbReference>